<evidence type="ECO:0000256" key="2">
    <source>
        <dbReference type="ARBA" id="ARBA00022692"/>
    </source>
</evidence>
<dbReference type="CDD" id="cd17364">
    <property type="entry name" value="MFS_PhT"/>
    <property type="match status" value="1"/>
</dbReference>
<keyword evidence="4 5" id="KW-0472">Membrane</keyword>
<dbReference type="InterPro" id="IPR005829">
    <property type="entry name" value="Sugar_transporter_CS"/>
</dbReference>
<evidence type="ECO:0000256" key="5">
    <source>
        <dbReference type="SAM" id="Phobius"/>
    </source>
</evidence>
<sequence>MNKLNMSEIQKKDEQIVQIDDKEALRKEALTELDMSSWTAAHWRAVLVAGSGFLTDSYDNFVISLIVSIIGYVYYAQGKNNGNVPGVEAAWVKAMSSWGNLVGQFAFGIMGDVYGRKKMYGVELIILIVGAIGCALAAQPATKNFGISAILGFWRFVLGVGVGGDYPVSGVITSEFASAKNRGTMIALVFAMQGVGFVLGTVVAIFALMAFKDSAIADPTNLDYVWRILAGFGVVPALCAVYYRLTIPETPRFAIDVEGDVAKGAASANQFLKGGNVEAAENVHGEVAQRKPYLQGLKEYFGKWGNLKVLIGTAMSWFLLDIGFYGTNLNTSTIVKTMGFVPTADKKKIPWENVWASAKGTAVVNLIGALGYIFCVATVDRVGRKPLQMGGFVILTILFAIMASQFNWLTSSGGNTTFVILYCLAQFFFNFGPNSTTFIVPAEAYPTHVRSSGHGISAAAGKLGAIFAAQLFDPVNSGAGIQPLMYIFTGVMAGGILSTFLIPETNGKTLEELGDYE</sequence>
<feature type="transmembrane region" description="Helical" evidence="5">
    <location>
        <begin position="360"/>
        <end position="379"/>
    </location>
</feature>
<dbReference type="Pfam" id="PF00083">
    <property type="entry name" value="Sugar_tr"/>
    <property type="match status" value="1"/>
</dbReference>
<feature type="transmembrane region" description="Helical" evidence="5">
    <location>
        <begin position="145"/>
        <end position="164"/>
    </location>
</feature>
<dbReference type="InterPro" id="IPR036259">
    <property type="entry name" value="MFS_trans_sf"/>
</dbReference>
<feature type="transmembrane region" description="Helical" evidence="5">
    <location>
        <begin position="391"/>
        <end position="409"/>
    </location>
</feature>
<comment type="subcellular location">
    <subcellularLocation>
        <location evidence="1">Membrane</location>
        <topology evidence="1">Multi-pass membrane protein</topology>
    </subcellularLocation>
</comment>
<dbReference type="Gene3D" id="1.20.1250.20">
    <property type="entry name" value="MFS general substrate transporter like domains"/>
    <property type="match status" value="1"/>
</dbReference>
<dbReference type="InterPro" id="IPR005828">
    <property type="entry name" value="MFS_sugar_transport-like"/>
</dbReference>
<protein>
    <submittedName>
        <fullName evidence="7">Phosphate transporter</fullName>
    </submittedName>
</protein>
<dbReference type="GO" id="GO:0022857">
    <property type="term" value="F:transmembrane transporter activity"/>
    <property type="evidence" value="ECO:0007669"/>
    <property type="project" value="InterPro"/>
</dbReference>
<comment type="caution">
    <text evidence="7">The sequence shown here is derived from an EMBL/GenBank/DDBJ whole genome shotgun (WGS) entry which is preliminary data.</text>
</comment>
<evidence type="ECO:0000256" key="1">
    <source>
        <dbReference type="ARBA" id="ARBA00004141"/>
    </source>
</evidence>
<evidence type="ECO:0000313" key="7">
    <source>
        <dbReference type="EMBL" id="KAJ3258861.1"/>
    </source>
</evidence>
<evidence type="ECO:0000256" key="4">
    <source>
        <dbReference type="ARBA" id="ARBA00023136"/>
    </source>
</evidence>
<evidence type="ECO:0000256" key="3">
    <source>
        <dbReference type="ARBA" id="ARBA00022989"/>
    </source>
</evidence>
<dbReference type="EMBL" id="JADGKB010000023">
    <property type="protein sequence ID" value="KAJ3258861.1"/>
    <property type="molecule type" value="Genomic_DNA"/>
</dbReference>
<keyword evidence="2 5" id="KW-0812">Transmembrane</keyword>
<feature type="transmembrane region" description="Helical" evidence="5">
    <location>
        <begin position="484"/>
        <end position="502"/>
    </location>
</feature>
<accession>A0AAD5UKM8</accession>
<dbReference type="SUPFAM" id="SSF103473">
    <property type="entry name" value="MFS general substrate transporter"/>
    <property type="match status" value="1"/>
</dbReference>
<dbReference type="Proteomes" id="UP001210925">
    <property type="component" value="Unassembled WGS sequence"/>
</dbReference>
<dbReference type="PANTHER" id="PTHR24064">
    <property type="entry name" value="SOLUTE CARRIER FAMILY 22 MEMBER"/>
    <property type="match status" value="1"/>
</dbReference>
<gene>
    <name evidence="7" type="primary">PT3_1</name>
    <name evidence="7" type="ORF">HK103_003243</name>
</gene>
<feature type="transmembrane region" description="Helical" evidence="5">
    <location>
        <begin position="224"/>
        <end position="243"/>
    </location>
</feature>
<dbReference type="AlphaFoldDB" id="A0AAD5UKM8"/>
<evidence type="ECO:0000259" key="6">
    <source>
        <dbReference type="PROSITE" id="PS50850"/>
    </source>
</evidence>
<feature type="transmembrane region" description="Helical" evidence="5">
    <location>
        <begin position="121"/>
        <end position="139"/>
    </location>
</feature>
<keyword evidence="3 5" id="KW-1133">Transmembrane helix</keyword>
<feature type="transmembrane region" description="Helical" evidence="5">
    <location>
        <begin position="185"/>
        <end position="212"/>
    </location>
</feature>
<organism evidence="7 8">
    <name type="scientific">Boothiomyces macroporosus</name>
    <dbReference type="NCBI Taxonomy" id="261099"/>
    <lineage>
        <taxon>Eukaryota</taxon>
        <taxon>Fungi</taxon>
        <taxon>Fungi incertae sedis</taxon>
        <taxon>Chytridiomycota</taxon>
        <taxon>Chytridiomycota incertae sedis</taxon>
        <taxon>Chytridiomycetes</taxon>
        <taxon>Rhizophydiales</taxon>
        <taxon>Terramycetaceae</taxon>
        <taxon>Boothiomyces</taxon>
    </lineage>
</organism>
<dbReference type="InterPro" id="IPR020846">
    <property type="entry name" value="MFS_dom"/>
</dbReference>
<evidence type="ECO:0000313" key="8">
    <source>
        <dbReference type="Proteomes" id="UP001210925"/>
    </source>
</evidence>
<feature type="transmembrane region" description="Helical" evidence="5">
    <location>
        <begin position="415"/>
        <end position="432"/>
    </location>
</feature>
<dbReference type="PROSITE" id="PS00217">
    <property type="entry name" value="SUGAR_TRANSPORT_2"/>
    <property type="match status" value="1"/>
</dbReference>
<dbReference type="GO" id="GO:0016020">
    <property type="term" value="C:membrane"/>
    <property type="evidence" value="ECO:0007669"/>
    <property type="project" value="UniProtKB-SubCell"/>
</dbReference>
<proteinExistence type="predicted"/>
<keyword evidence="8" id="KW-1185">Reference proteome</keyword>
<reference evidence="7" key="1">
    <citation type="submission" date="2020-05" db="EMBL/GenBank/DDBJ databases">
        <title>Phylogenomic resolution of chytrid fungi.</title>
        <authorList>
            <person name="Stajich J.E."/>
            <person name="Amses K."/>
            <person name="Simmons R."/>
            <person name="Seto K."/>
            <person name="Myers J."/>
            <person name="Bonds A."/>
            <person name="Quandt C.A."/>
            <person name="Barry K."/>
            <person name="Liu P."/>
            <person name="Grigoriev I."/>
            <person name="Longcore J.E."/>
            <person name="James T.Y."/>
        </authorList>
    </citation>
    <scope>NUCLEOTIDE SEQUENCE</scope>
    <source>
        <strain evidence="7">PLAUS21</strain>
    </source>
</reference>
<dbReference type="PROSITE" id="PS50850">
    <property type="entry name" value="MFS"/>
    <property type="match status" value="1"/>
</dbReference>
<name>A0AAD5UKM8_9FUNG</name>
<feature type="domain" description="Major facilitator superfamily (MFS) profile" evidence="6">
    <location>
        <begin position="45"/>
        <end position="506"/>
    </location>
</feature>